<evidence type="ECO:0000256" key="7">
    <source>
        <dbReference type="ARBA" id="ARBA00023242"/>
    </source>
</evidence>
<dbReference type="InterPro" id="IPR027806">
    <property type="entry name" value="HARBI1_dom"/>
</dbReference>
<comment type="cofactor">
    <cofactor evidence="1">
        <name>a divalent metal cation</name>
        <dbReference type="ChEBI" id="CHEBI:60240"/>
    </cofactor>
</comment>
<reference evidence="9" key="1">
    <citation type="submission" date="2021-07" db="EMBL/GenBank/DDBJ databases">
        <authorList>
            <person name="Catto M.A."/>
            <person name="Jacobson A."/>
            <person name="Kennedy G."/>
            <person name="Labadie P."/>
            <person name="Hunt B.G."/>
            <person name="Srinivasan R."/>
        </authorList>
    </citation>
    <scope>NUCLEOTIDE SEQUENCE</scope>
    <source>
        <strain evidence="9">PL_HMW_Pooled</strain>
        <tissue evidence="9">Head</tissue>
    </source>
</reference>
<comment type="caution">
    <text evidence="9">The sequence shown here is derived from an EMBL/GenBank/DDBJ whole genome shotgun (WGS) entry which is preliminary data.</text>
</comment>
<evidence type="ECO:0000313" key="10">
    <source>
        <dbReference type="Proteomes" id="UP001219518"/>
    </source>
</evidence>
<dbReference type="PANTHER" id="PTHR22930:SF269">
    <property type="entry name" value="NUCLEASE HARBI1-LIKE PROTEIN"/>
    <property type="match status" value="1"/>
</dbReference>
<evidence type="ECO:0000256" key="5">
    <source>
        <dbReference type="ARBA" id="ARBA00022723"/>
    </source>
</evidence>
<evidence type="ECO:0000256" key="3">
    <source>
        <dbReference type="ARBA" id="ARBA00006958"/>
    </source>
</evidence>
<dbReference type="PANTHER" id="PTHR22930">
    <property type="match status" value="1"/>
</dbReference>
<proteinExistence type="inferred from homology"/>
<sequence length="442" mass="51271">MVRLRRLRDALHGIRRILDQRRRYRAAGYPVREIGQRGRRLALIFAALVRQRRLAALRAPRRWRRRPTWTNRAEHGAWRTMVRTMMEDDPEMFFEHFRMTPQVFNELLARLTPYLQKRPMHMYLPPGERLALTLHYLASGSFQKFAGSSFCVPPSTVCTVIKETCEVLWEQLLEECFPPLTEERLEGIMDGFWQNWNFPNAIGALDGKHCILQNFANADADWLNYKGDFSMVLLGMCDSKYKFTYVSIGGRGRRHDAGLWRECDLHHALVNGELPLPAPRLLPGGWVATPPTIIADGAFPLGPNLMKPFRRPQLLSPADHIFNYRISRARRTIENAFGILSARWRVLRRTFIAKEATARAIIQACVVLHNYLILNQENVPPHQYWYAPPNIRDVPGIAEHQLPPVRFDVQEELDDGDLIREHLVDYFVGPGSVPWQWQHMNG</sequence>
<accession>A0AAE1HV83</accession>
<name>A0AAE1HV83_9NEOP</name>
<dbReference type="Pfam" id="PF13359">
    <property type="entry name" value="DDE_Tnp_4"/>
    <property type="match status" value="1"/>
</dbReference>
<evidence type="ECO:0000256" key="4">
    <source>
        <dbReference type="ARBA" id="ARBA00022722"/>
    </source>
</evidence>
<keyword evidence="5" id="KW-0479">Metal-binding</keyword>
<dbReference type="GO" id="GO:0005634">
    <property type="term" value="C:nucleus"/>
    <property type="evidence" value="ECO:0007669"/>
    <property type="project" value="UniProtKB-SubCell"/>
</dbReference>
<dbReference type="GO" id="GO:0004518">
    <property type="term" value="F:nuclease activity"/>
    <property type="evidence" value="ECO:0007669"/>
    <property type="project" value="UniProtKB-KW"/>
</dbReference>
<dbReference type="GO" id="GO:0016787">
    <property type="term" value="F:hydrolase activity"/>
    <property type="evidence" value="ECO:0007669"/>
    <property type="project" value="UniProtKB-KW"/>
</dbReference>
<dbReference type="EMBL" id="JAHWGI010001310">
    <property type="protein sequence ID" value="KAK3928064.1"/>
    <property type="molecule type" value="Genomic_DNA"/>
</dbReference>
<gene>
    <name evidence="9" type="ORF">KUF71_016347</name>
</gene>
<keyword evidence="4" id="KW-0540">Nuclease</keyword>
<evidence type="ECO:0000256" key="2">
    <source>
        <dbReference type="ARBA" id="ARBA00004123"/>
    </source>
</evidence>
<dbReference type="AlphaFoldDB" id="A0AAE1HV83"/>
<evidence type="ECO:0000256" key="1">
    <source>
        <dbReference type="ARBA" id="ARBA00001968"/>
    </source>
</evidence>
<keyword evidence="10" id="KW-1185">Reference proteome</keyword>
<comment type="subcellular location">
    <subcellularLocation>
        <location evidence="2">Nucleus</location>
    </subcellularLocation>
</comment>
<reference evidence="9" key="2">
    <citation type="journal article" date="2023" name="BMC Genomics">
        <title>Pest status, molecular evolution, and epigenetic factors derived from the genome assembly of Frankliniella fusca, a thysanopteran phytovirus vector.</title>
        <authorList>
            <person name="Catto M.A."/>
            <person name="Labadie P.E."/>
            <person name="Jacobson A.L."/>
            <person name="Kennedy G.G."/>
            <person name="Srinivasan R."/>
            <person name="Hunt B.G."/>
        </authorList>
    </citation>
    <scope>NUCLEOTIDE SEQUENCE</scope>
    <source>
        <strain evidence="9">PL_HMW_Pooled</strain>
    </source>
</reference>
<keyword evidence="7" id="KW-0539">Nucleus</keyword>
<comment type="similarity">
    <text evidence="3">Belongs to the HARBI1 family.</text>
</comment>
<evidence type="ECO:0000313" key="9">
    <source>
        <dbReference type="EMBL" id="KAK3928064.1"/>
    </source>
</evidence>
<dbReference type="Proteomes" id="UP001219518">
    <property type="component" value="Unassembled WGS sequence"/>
</dbReference>
<evidence type="ECO:0000259" key="8">
    <source>
        <dbReference type="Pfam" id="PF13359"/>
    </source>
</evidence>
<dbReference type="GO" id="GO:0046872">
    <property type="term" value="F:metal ion binding"/>
    <property type="evidence" value="ECO:0007669"/>
    <property type="project" value="UniProtKB-KW"/>
</dbReference>
<keyword evidence="6" id="KW-0378">Hydrolase</keyword>
<dbReference type="InterPro" id="IPR045249">
    <property type="entry name" value="HARBI1-like"/>
</dbReference>
<feature type="domain" description="DDE Tnp4" evidence="8">
    <location>
        <begin position="206"/>
        <end position="370"/>
    </location>
</feature>
<evidence type="ECO:0000256" key="6">
    <source>
        <dbReference type="ARBA" id="ARBA00022801"/>
    </source>
</evidence>
<organism evidence="9 10">
    <name type="scientific">Frankliniella fusca</name>
    <dbReference type="NCBI Taxonomy" id="407009"/>
    <lineage>
        <taxon>Eukaryota</taxon>
        <taxon>Metazoa</taxon>
        <taxon>Ecdysozoa</taxon>
        <taxon>Arthropoda</taxon>
        <taxon>Hexapoda</taxon>
        <taxon>Insecta</taxon>
        <taxon>Pterygota</taxon>
        <taxon>Neoptera</taxon>
        <taxon>Paraneoptera</taxon>
        <taxon>Thysanoptera</taxon>
        <taxon>Terebrantia</taxon>
        <taxon>Thripoidea</taxon>
        <taxon>Thripidae</taxon>
        <taxon>Frankliniella</taxon>
    </lineage>
</organism>
<protein>
    <submittedName>
        <fullName evidence="9">Protein ANTAGONIST OF LIKE HETEROCHROMATIN PROTEIN 1</fullName>
    </submittedName>
</protein>